<dbReference type="InterPro" id="IPR014001">
    <property type="entry name" value="Helicase_ATP-bd"/>
</dbReference>
<feature type="compositionally biased region" description="Polar residues" evidence="7">
    <location>
        <begin position="1"/>
        <end position="13"/>
    </location>
</feature>
<evidence type="ECO:0000259" key="8">
    <source>
        <dbReference type="PROSITE" id="PS51192"/>
    </source>
</evidence>
<evidence type="ECO:0000256" key="7">
    <source>
        <dbReference type="SAM" id="MobiDB-lite"/>
    </source>
</evidence>
<sequence length="561" mass="60418">MSSFDSVDVQNTAPEFDLPEATAAVTEETPETPAEPTGPTFAELGLPQLLVTALERKGIRHPFAIQTSALPDALAGRDVLGKAATGSGKTLAFGLPLLARLGADVQHGRRAPRGLILVPTRELAQQVHDNLAPLGQSNGVQLAAVYGGASMYRQIQQLRRGVDVLIATPGRLQDLINQGEATLSEVVVSVIDEADFMSDLGFLPVVKELLDQTKADGQRLLFSATLDGEVDTLVRRYLKDPARHEVAKAEDSGPQAEHLAYSVSFPDKLKIAEAMAARPGRIIIFVRTQHGADRLADNLQHVGIQAEAIHGGLPQSARRRALEAFTDARSPVLVATDVAARGIHVDDVSLVLHYDPPADHKTYLHRSGRTARAGAAGVVVSLLLPDQVGQAKRRFRQAKLDPQVTRIRPGDQPIADLVAGGTFVEPIVRPVRESRRPAGGRDGRRPAGDRPGGFRSGPRRPAGDRDRSYGDRPQGERSYGDRDRTAGAGDRPSGDRSFGGDRSRSYGDRPQGERSYGDRDRSYGGERRSGGDSRDRRPGGYRGSSEGQRPGARPARPARSF</sequence>
<evidence type="ECO:0000256" key="6">
    <source>
        <dbReference type="PROSITE-ProRule" id="PRU00552"/>
    </source>
</evidence>
<dbReference type="PANTHER" id="PTHR47959:SF13">
    <property type="entry name" value="ATP-DEPENDENT RNA HELICASE RHLE"/>
    <property type="match status" value="1"/>
</dbReference>
<evidence type="ECO:0000256" key="1">
    <source>
        <dbReference type="ARBA" id="ARBA00022741"/>
    </source>
</evidence>
<dbReference type="AlphaFoldDB" id="A0A323VB59"/>
<dbReference type="EMBL" id="QKNV01000053">
    <property type="protein sequence ID" value="PZA22007.1"/>
    <property type="molecule type" value="Genomic_DNA"/>
</dbReference>
<feature type="compositionally biased region" description="Basic and acidic residues" evidence="7">
    <location>
        <begin position="461"/>
        <end position="485"/>
    </location>
</feature>
<dbReference type="Proteomes" id="UP000580718">
    <property type="component" value="Unassembled WGS sequence"/>
</dbReference>
<dbReference type="InterPro" id="IPR050079">
    <property type="entry name" value="DEAD_box_RNA_helicase"/>
</dbReference>
<organism evidence="12 13">
    <name type="scientific">Modestobacter versicolor</name>
    <dbReference type="NCBI Taxonomy" id="429133"/>
    <lineage>
        <taxon>Bacteria</taxon>
        <taxon>Bacillati</taxon>
        <taxon>Actinomycetota</taxon>
        <taxon>Actinomycetes</taxon>
        <taxon>Geodermatophilales</taxon>
        <taxon>Geodermatophilaceae</taxon>
        <taxon>Modestobacter</taxon>
    </lineage>
</organism>
<evidence type="ECO:0000259" key="10">
    <source>
        <dbReference type="PROSITE" id="PS51195"/>
    </source>
</evidence>
<dbReference type="Pfam" id="PF00271">
    <property type="entry name" value="Helicase_C"/>
    <property type="match status" value="1"/>
</dbReference>
<dbReference type="SMART" id="SM00487">
    <property type="entry name" value="DEXDc"/>
    <property type="match status" value="1"/>
</dbReference>
<accession>A0A323VB59</accession>
<reference evidence="12 13" key="1">
    <citation type="submission" date="2018-06" db="EMBL/GenBank/DDBJ databases">
        <title>Draft genome sequence of Modestobacter versicolor CP153-2.</title>
        <authorList>
            <person name="Gundlapally S.R."/>
        </authorList>
    </citation>
    <scope>NUCLEOTIDE SEQUENCE [LARGE SCALE GENOMIC DNA]</scope>
    <source>
        <strain evidence="12 13">CP153-2</strain>
    </source>
</reference>
<feature type="region of interest" description="Disordered" evidence="7">
    <location>
        <begin position="428"/>
        <end position="561"/>
    </location>
</feature>
<name>A0A323VB59_9ACTN</name>
<evidence type="ECO:0000313" key="13">
    <source>
        <dbReference type="Proteomes" id="UP000247602"/>
    </source>
</evidence>
<dbReference type="InterPro" id="IPR014014">
    <property type="entry name" value="RNA_helicase_DEAD_Q_motif"/>
</dbReference>
<evidence type="ECO:0000256" key="5">
    <source>
        <dbReference type="ARBA" id="ARBA00038437"/>
    </source>
</evidence>
<dbReference type="Proteomes" id="UP000247602">
    <property type="component" value="Unassembled WGS sequence"/>
</dbReference>
<feature type="domain" description="Helicase C-terminal" evidence="9">
    <location>
        <begin position="264"/>
        <end position="418"/>
    </location>
</feature>
<gene>
    <name evidence="12" type="ORF">DMO24_07315</name>
    <name evidence="11" type="ORF">FHX36_003913</name>
</gene>
<dbReference type="GO" id="GO:0003676">
    <property type="term" value="F:nucleic acid binding"/>
    <property type="evidence" value="ECO:0007669"/>
    <property type="project" value="InterPro"/>
</dbReference>
<dbReference type="InterPro" id="IPR011545">
    <property type="entry name" value="DEAD/DEAH_box_helicase_dom"/>
</dbReference>
<feature type="domain" description="Helicase ATP-binding" evidence="8">
    <location>
        <begin position="70"/>
        <end position="244"/>
    </location>
</feature>
<feature type="compositionally biased region" description="Low complexity" evidence="7">
    <location>
        <begin position="543"/>
        <end position="561"/>
    </location>
</feature>
<dbReference type="InterPro" id="IPR027417">
    <property type="entry name" value="P-loop_NTPase"/>
</dbReference>
<keyword evidence="13" id="KW-1185">Reference proteome</keyword>
<dbReference type="GO" id="GO:0016787">
    <property type="term" value="F:hydrolase activity"/>
    <property type="evidence" value="ECO:0007669"/>
    <property type="project" value="UniProtKB-KW"/>
</dbReference>
<evidence type="ECO:0000313" key="14">
    <source>
        <dbReference type="Proteomes" id="UP000580718"/>
    </source>
</evidence>
<dbReference type="PROSITE" id="PS51194">
    <property type="entry name" value="HELICASE_CTER"/>
    <property type="match status" value="1"/>
</dbReference>
<keyword evidence="2" id="KW-0378">Hydrolase</keyword>
<dbReference type="Pfam" id="PF00270">
    <property type="entry name" value="DEAD"/>
    <property type="match status" value="1"/>
</dbReference>
<comment type="caution">
    <text evidence="12">The sequence shown here is derived from an EMBL/GenBank/DDBJ whole genome shotgun (WGS) entry which is preliminary data.</text>
</comment>
<dbReference type="SMART" id="SM00490">
    <property type="entry name" value="HELICc"/>
    <property type="match status" value="1"/>
</dbReference>
<dbReference type="SUPFAM" id="SSF52540">
    <property type="entry name" value="P-loop containing nucleoside triphosphate hydrolases"/>
    <property type="match status" value="1"/>
</dbReference>
<evidence type="ECO:0000313" key="11">
    <source>
        <dbReference type="EMBL" id="MBB3678178.1"/>
    </source>
</evidence>
<evidence type="ECO:0000256" key="3">
    <source>
        <dbReference type="ARBA" id="ARBA00022806"/>
    </source>
</evidence>
<keyword evidence="4" id="KW-0067">ATP-binding</keyword>
<dbReference type="GO" id="GO:0005524">
    <property type="term" value="F:ATP binding"/>
    <property type="evidence" value="ECO:0007669"/>
    <property type="project" value="UniProtKB-KW"/>
</dbReference>
<keyword evidence="1" id="KW-0547">Nucleotide-binding</keyword>
<evidence type="ECO:0000256" key="2">
    <source>
        <dbReference type="ARBA" id="ARBA00022801"/>
    </source>
</evidence>
<comment type="similarity">
    <text evidence="5">Belongs to the DEAD box helicase family.</text>
</comment>
<dbReference type="PROSITE" id="PS51192">
    <property type="entry name" value="HELICASE_ATP_BIND_1"/>
    <property type="match status" value="1"/>
</dbReference>
<protein>
    <submittedName>
        <fullName evidence="12">ATP-dependent helicase</fullName>
    </submittedName>
    <submittedName>
        <fullName evidence="11">Superfamily II DNA/RNA helicase</fullName>
    </submittedName>
</protein>
<dbReference type="Gene3D" id="3.40.50.300">
    <property type="entry name" value="P-loop containing nucleotide triphosphate hydrolases"/>
    <property type="match status" value="2"/>
</dbReference>
<feature type="region of interest" description="Disordered" evidence="7">
    <location>
        <begin position="1"/>
        <end position="41"/>
    </location>
</feature>
<dbReference type="GO" id="GO:0005829">
    <property type="term" value="C:cytosol"/>
    <property type="evidence" value="ECO:0007669"/>
    <property type="project" value="TreeGrafter"/>
</dbReference>
<dbReference type="PROSITE" id="PS51195">
    <property type="entry name" value="Q_MOTIF"/>
    <property type="match status" value="1"/>
</dbReference>
<evidence type="ECO:0000259" key="9">
    <source>
        <dbReference type="PROSITE" id="PS51194"/>
    </source>
</evidence>
<evidence type="ECO:0000256" key="4">
    <source>
        <dbReference type="ARBA" id="ARBA00022840"/>
    </source>
</evidence>
<feature type="compositionally biased region" description="Low complexity" evidence="7">
    <location>
        <begin position="19"/>
        <end position="41"/>
    </location>
</feature>
<dbReference type="GO" id="GO:0003724">
    <property type="term" value="F:RNA helicase activity"/>
    <property type="evidence" value="ECO:0007669"/>
    <property type="project" value="InterPro"/>
</dbReference>
<dbReference type="RefSeq" id="WP_110551665.1">
    <property type="nucleotide sequence ID" value="NZ_JACIBU010000001.1"/>
</dbReference>
<keyword evidence="3 12" id="KW-0347">Helicase</keyword>
<reference evidence="11 14" key="2">
    <citation type="submission" date="2020-08" db="EMBL/GenBank/DDBJ databases">
        <title>Sequencing the genomes of 1000 actinobacteria strains.</title>
        <authorList>
            <person name="Klenk H.-P."/>
        </authorList>
    </citation>
    <scope>NUCLEOTIDE SEQUENCE [LARGE SCALE GENOMIC DNA]</scope>
    <source>
        <strain evidence="11 14">DSM 16678</strain>
    </source>
</reference>
<dbReference type="CDD" id="cd00268">
    <property type="entry name" value="DEADc"/>
    <property type="match status" value="1"/>
</dbReference>
<feature type="domain" description="DEAD-box RNA helicase Q" evidence="10">
    <location>
        <begin position="39"/>
        <end position="67"/>
    </location>
</feature>
<feature type="compositionally biased region" description="Basic and acidic residues" evidence="7">
    <location>
        <begin position="492"/>
        <end position="538"/>
    </location>
</feature>
<feature type="short sequence motif" description="Q motif" evidence="6">
    <location>
        <begin position="39"/>
        <end position="67"/>
    </location>
</feature>
<dbReference type="OrthoDB" id="9805696at2"/>
<dbReference type="CDD" id="cd18787">
    <property type="entry name" value="SF2_C_DEAD"/>
    <property type="match status" value="1"/>
</dbReference>
<dbReference type="InterPro" id="IPR001650">
    <property type="entry name" value="Helicase_C-like"/>
</dbReference>
<dbReference type="EMBL" id="JACIBU010000001">
    <property type="protein sequence ID" value="MBB3678178.1"/>
    <property type="molecule type" value="Genomic_DNA"/>
</dbReference>
<dbReference type="InterPro" id="IPR044742">
    <property type="entry name" value="DEAD/DEAH_RhlB"/>
</dbReference>
<feature type="compositionally biased region" description="Basic and acidic residues" evidence="7">
    <location>
        <begin position="430"/>
        <end position="448"/>
    </location>
</feature>
<dbReference type="PANTHER" id="PTHR47959">
    <property type="entry name" value="ATP-DEPENDENT RNA HELICASE RHLE-RELATED"/>
    <property type="match status" value="1"/>
</dbReference>
<evidence type="ECO:0000313" key="12">
    <source>
        <dbReference type="EMBL" id="PZA22007.1"/>
    </source>
</evidence>
<proteinExistence type="inferred from homology"/>